<keyword evidence="5" id="KW-0597">Phosphoprotein</keyword>
<dbReference type="PROSITE" id="PS50113">
    <property type="entry name" value="PAC"/>
    <property type="match status" value="2"/>
</dbReference>
<evidence type="ECO:0000313" key="19">
    <source>
        <dbReference type="Proteomes" id="UP000029492"/>
    </source>
</evidence>
<dbReference type="eggNOG" id="COG2202">
    <property type="taxonomic scope" value="Bacteria"/>
</dbReference>
<evidence type="ECO:0000256" key="6">
    <source>
        <dbReference type="ARBA" id="ARBA00022606"/>
    </source>
</evidence>
<keyword evidence="12 18" id="KW-0418">Kinase</keyword>
<evidence type="ECO:0000256" key="13">
    <source>
        <dbReference type="ARBA" id="ARBA00022840"/>
    </source>
</evidence>
<dbReference type="FunFam" id="3.30.450.20:FF:000099">
    <property type="entry name" value="Sensory box sensor histidine kinase"/>
    <property type="match status" value="1"/>
</dbReference>
<keyword evidence="13" id="KW-0067">ATP-binding</keyword>
<keyword evidence="11" id="KW-0547">Nucleotide-binding</keyword>
<keyword evidence="15" id="KW-0843">Virulence</keyword>
<dbReference type="InterPro" id="IPR000700">
    <property type="entry name" value="PAS-assoc_C"/>
</dbReference>
<feature type="domain" description="PAC" evidence="17">
    <location>
        <begin position="237"/>
        <end position="290"/>
    </location>
</feature>
<dbReference type="SUPFAM" id="SSF55785">
    <property type="entry name" value="PYP-like sensor domain (PAS domain)"/>
    <property type="match status" value="2"/>
</dbReference>
<protein>
    <recommendedName>
        <fullName evidence="3">Blue-light-activated histidine kinase</fullName>
        <ecNumber evidence="2">2.7.13.3</ecNumber>
    </recommendedName>
</protein>
<evidence type="ECO:0000256" key="4">
    <source>
        <dbReference type="ARBA" id="ARBA00022543"/>
    </source>
</evidence>
<dbReference type="InterPro" id="IPR013655">
    <property type="entry name" value="PAS_fold_3"/>
</dbReference>
<evidence type="ECO:0000256" key="16">
    <source>
        <dbReference type="ARBA" id="ARBA00023170"/>
    </source>
</evidence>
<evidence type="ECO:0000256" key="11">
    <source>
        <dbReference type="ARBA" id="ARBA00022741"/>
    </source>
</evidence>
<evidence type="ECO:0000256" key="1">
    <source>
        <dbReference type="ARBA" id="ARBA00000085"/>
    </source>
</evidence>
<keyword evidence="8" id="KW-0288">FMN</keyword>
<keyword evidence="4" id="KW-0600">Photoreceptor protein</keyword>
<name>A0A089QDI2_9HYPH</name>
<dbReference type="GO" id="GO:0009881">
    <property type="term" value="F:photoreceptor activity"/>
    <property type="evidence" value="ECO:0007669"/>
    <property type="project" value="UniProtKB-KW"/>
</dbReference>
<dbReference type="Gene3D" id="3.30.565.10">
    <property type="entry name" value="Histidine kinase-like ATPase, C-terminal domain"/>
    <property type="match status" value="1"/>
</dbReference>
<keyword evidence="19" id="KW-1185">Reference proteome</keyword>
<dbReference type="Proteomes" id="UP000029492">
    <property type="component" value="Chromosome"/>
</dbReference>
<keyword evidence="14" id="KW-0157">Chromophore</keyword>
<dbReference type="InterPro" id="IPR036890">
    <property type="entry name" value="HATPase_C_sf"/>
</dbReference>
<keyword evidence="16" id="KW-0675">Receptor</keyword>
<dbReference type="RefSeq" id="WP_043348026.1">
    <property type="nucleotide sequence ID" value="NZ_CP003811.1"/>
</dbReference>
<dbReference type="NCBIfam" id="TIGR00229">
    <property type="entry name" value="sensory_box"/>
    <property type="match status" value="1"/>
</dbReference>
<evidence type="ECO:0000259" key="17">
    <source>
        <dbReference type="PROSITE" id="PS50113"/>
    </source>
</evidence>
<evidence type="ECO:0000256" key="2">
    <source>
        <dbReference type="ARBA" id="ARBA00012438"/>
    </source>
</evidence>
<gene>
    <name evidence="18" type="ORF">MOC_4889</name>
</gene>
<feature type="domain" description="PAC" evidence="17">
    <location>
        <begin position="111"/>
        <end position="164"/>
    </location>
</feature>
<keyword evidence="9" id="KW-0808">Transferase</keyword>
<dbReference type="InterPro" id="IPR035965">
    <property type="entry name" value="PAS-like_dom_sf"/>
</dbReference>
<evidence type="ECO:0000256" key="15">
    <source>
        <dbReference type="ARBA" id="ARBA00023026"/>
    </source>
</evidence>
<evidence type="ECO:0000256" key="14">
    <source>
        <dbReference type="ARBA" id="ARBA00022991"/>
    </source>
</evidence>
<keyword evidence="7" id="KW-0285">Flavoprotein</keyword>
<evidence type="ECO:0000256" key="5">
    <source>
        <dbReference type="ARBA" id="ARBA00022553"/>
    </source>
</evidence>
<dbReference type="Pfam" id="PF08447">
    <property type="entry name" value="PAS_3"/>
    <property type="match status" value="1"/>
</dbReference>
<dbReference type="EC" id="2.7.13.3" evidence="2"/>
<proteinExistence type="predicted"/>
<dbReference type="CDD" id="cd00130">
    <property type="entry name" value="PAS"/>
    <property type="match status" value="1"/>
</dbReference>
<dbReference type="SMART" id="SM00911">
    <property type="entry name" value="HWE_HK"/>
    <property type="match status" value="1"/>
</dbReference>
<dbReference type="eggNOG" id="COG3920">
    <property type="taxonomic scope" value="Bacteria"/>
</dbReference>
<dbReference type="InterPro" id="IPR011102">
    <property type="entry name" value="Sig_transdc_His_kinase_HWE"/>
</dbReference>
<dbReference type="EMBL" id="CP003811">
    <property type="protein sequence ID" value="AIQ92644.1"/>
    <property type="molecule type" value="Genomic_DNA"/>
</dbReference>
<evidence type="ECO:0000256" key="10">
    <source>
        <dbReference type="ARBA" id="ARBA00022737"/>
    </source>
</evidence>
<dbReference type="STRING" id="693986.MOC_4889"/>
<dbReference type="SMART" id="SM00086">
    <property type="entry name" value="PAC"/>
    <property type="match status" value="2"/>
</dbReference>
<evidence type="ECO:0000256" key="9">
    <source>
        <dbReference type="ARBA" id="ARBA00022679"/>
    </source>
</evidence>
<dbReference type="PANTHER" id="PTHR41523:SF7">
    <property type="entry name" value="HISTIDINE KINASE"/>
    <property type="match status" value="1"/>
</dbReference>
<dbReference type="InterPro" id="IPR000014">
    <property type="entry name" value="PAS"/>
</dbReference>
<evidence type="ECO:0000256" key="12">
    <source>
        <dbReference type="ARBA" id="ARBA00022777"/>
    </source>
</evidence>
<dbReference type="Pfam" id="PF08448">
    <property type="entry name" value="PAS_4"/>
    <property type="match status" value="1"/>
</dbReference>
<accession>A0A089QDI2</accession>
<dbReference type="InterPro" id="IPR013656">
    <property type="entry name" value="PAS_4"/>
</dbReference>
<dbReference type="Gene3D" id="3.30.450.20">
    <property type="entry name" value="PAS domain"/>
    <property type="match status" value="2"/>
</dbReference>
<dbReference type="HOGENOM" id="CLU_000445_114_57_5"/>
<dbReference type="PANTHER" id="PTHR41523">
    <property type="entry name" value="TWO-COMPONENT SYSTEM SENSOR PROTEIN"/>
    <property type="match status" value="1"/>
</dbReference>
<evidence type="ECO:0000256" key="3">
    <source>
        <dbReference type="ARBA" id="ARBA00021740"/>
    </source>
</evidence>
<comment type="catalytic activity">
    <reaction evidence="1">
        <text>ATP + protein L-histidine = ADP + protein N-phospho-L-histidine.</text>
        <dbReference type="EC" id="2.7.13.3"/>
    </reaction>
</comment>
<dbReference type="InterPro" id="IPR001610">
    <property type="entry name" value="PAC"/>
</dbReference>
<dbReference type="Pfam" id="PF07536">
    <property type="entry name" value="HWE_HK"/>
    <property type="match status" value="1"/>
</dbReference>
<dbReference type="KEGG" id="mor:MOC_4889"/>
<keyword evidence="10" id="KW-0677">Repeat</keyword>
<dbReference type="AlphaFoldDB" id="A0A089QDI2"/>
<evidence type="ECO:0000256" key="7">
    <source>
        <dbReference type="ARBA" id="ARBA00022630"/>
    </source>
</evidence>
<keyword evidence="6" id="KW-0716">Sensory transduction</keyword>
<organism evidence="18 19">
    <name type="scientific">Methylobacterium oryzae CBMB20</name>
    <dbReference type="NCBI Taxonomy" id="693986"/>
    <lineage>
        <taxon>Bacteria</taxon>
        <taxon>Pseudomonadati</taxon>
        <taxon>Pseudomonadota</taxon>
        <taxon>Alphaproteobacteria</taxon>
        <taxon>Hyphomicrobiales</taxon>
        <taxon>Methylobacteriaceae</taxon>
        <taxon>Methylobacterium</taxon>
    </lineage>
</organism>
<dbReference type="SMART" id="SM00091">
    <property type="entry name" value="PAS"/>
    <property type="match status" value="1"/>
</dbReference>
<dbReference type="GO" id="GO:0005524">
    <property type="term" value="F:ATP binding"/>
    <property type="evidence" value="ECO:0007669"/>
    <property type="project" value="UniProtKB-KW"/>
</dbReference>
<evidence type="ECO:0000313" key="18">
    <source>
        <dbReference type="EMBL" id="AIQ92644.1"/>
    </source>
</evidence>
<evidence type="ECO:0000256" key="8">
    <source>
        <dbReference type="ARBA" id="ARBA00022643"/>
    </source>
</evidence>
<dbReference type="GO" id="GO:0004673">
    <property type="term" value="F:protein histidine kinase activity"/>
    <property type="evidence" value="ECO:0007669"/>
    <property type="project" value="UniProtKB-EC"/>
</dbReference>
<sequence>MSEACIFSAGCSELADLVRTYDWTQTPLGPLADWPQSLIFTVSTLLQSPVPIVLLWGEDGIMIYNDAYSVFAGARHPKLLGSKVREGWPEIVDFNDNVMRVGLAGGTLSYKDQELTLHRYGQPEPVWMNLDYSPVFGADGRPAGVIAIVVESTERVLAERRLRESEELFRTLAQGIPQLVWRAAIDGACIWSSPQWHAYTGQTEATSRGWGWLDAVHADDYAAAETAWREAPVSGHLSFEHRLRNAAEQRFCWFQTRAAPVRDAQGRIVEWLGTSTDIDDLRQFQERQQVMVAELQHRTRNLLGVVRSIAQQTMAQTGPGETFRERFNDRLSALSRVQGLLSRSDQEPITLRALIETELAALDAPAMQGRIRLHGPVVRLRKATVQTFALALHELATNALKYGALTSEEGRLTVTWRTYRADDGGGRLLVEWVEDGLVRRPDSADAPPRGGYGRELIEHALPYALKATTSYELGDTALYCAINIPLPDGEAAGSPA</sequence>
<reference evidence="18 19" key="1">
    <citation type="journal article" date="2014" name="PLoS ONE">
        <title>Genome Information of Methylobacterium oryzae, a Plant-Probiotic Methylotroph in the Phyllosphere.</title>
        <authorList>
            <person name="Kwak M.J."/>
            <person name="Jeong H."/>
            <person name="Madhaiyan M."/>
            <person name="Lee Y."/>
            <person name="Sa T.M."/>
            <person name="Oh T.K."/>
            <person name="Kim J.F."/>
        </authorList>
    </citation>
    <scope>NUCLEOTIDE SEQUENCE [LARGE SCALE GENOMIC DNA]</scope>
    <source>
        <strain evidence="18 19">CBMB20</strain>
    </source>
</reference>